<dbReference type="GO" id="GO:0005886">
    <property type="term" value="C:plasma membrane"/>
    <property type="evidence" value="ECO:0007669"/>
    <property type="project" value="TreeGrafter"/>
</dbReference>
<dbReference type="InterPro" id="IPR027417">
    <property type="entry name" value="P-loop_NTPase"/>
</dbReference>
<dbReference type="GO" id="GO:0022857">
    <property type="term" value="F:transmembrane transporter activity"/>
    <property type="evidence" value="ECO:0007669"/>
    <property type="project" value="TreeGrafter"/>
</dbReference>
<evidence type="ECO:0000256" key="1">
    <source>
        <dbReference type="ARBA" id="ARBA00005417"/>
    </source>
</evidence>
<dbReference type="GO" id="GO:0005524">
    <property type="term" value="F:ATP binding"/>
    <property type="evidence" value="ECO:0007669"/>
    <property type="project" value="UniProtKB-KW"/>
</dbReference>
<dbReference type="Pfam" id="PF00005">
    <property type="entry name" value="ABC_tran"/>
    <property type="match status" value="1"/>
</dbReference>
<dbReference type="AlphaFoldDB" id="A0A7C3YT30"/>
<gene>
    <name evidence="6" type="ORF">ENX07_04080</name>
</gene>
<dbReference type="SMART" id="SM00382">
    <property type="entry name" value="AAA"/>
    <property type="match status" value="1"/>
</dbReference>
<dbReference type="PROSITE" id="PS50893">
    <property type="entry name" value="ABC_TRANSPORTER_2"/>
    <property type="match status" value="1"/>
</dbReference>
<comment type="similarity">
    <text evidence="1">Belongs to the ABC transporter superfamily.</text>
</comment>
<dbReference type="SUPFAM" id="SSF52540">
    <property type="entry name" value="P-loop containing nucleoside triphosphate hydrolases"/>
    <property type="match status" value="1"/>
</dbReference>
<dbReference type="EMBL" id="DTMQ01000026">
    <property type="protein sequence ID" value="HGE99232.1"/>
    <property type="molecule type" value="Genomic_DNA"/>
</dbReference>
<proteinExistence type="inferred from homology"/>
<feature type="domain" description="ABC transporter" evidence="5">
    <location>
        <begin position="2"/>
        <end position="221"/>
    </location>
</feature>
<dbReference type="PANTHER" id="PTHR24220:SF470">
    <property type="entry name" value="CELL DIVISION ATP-BINDING PROTEIN FTSE"/>
    <property type="match status" value="1"/>
</dbReference>
<dbReference type="PROSITE" id="PS00211">
    <property type="entry name" value="ABC_TRANSPORTER_1"/>
    <property type="match status" value="1"/>
</dbReference>
<dbReference type="InterPro" id="IPR003593">
    <property type="entry name" value="AAA+_ATPase"/>
</dbReference>
<organism evidence="6">
    <name type="scientific">candidate division WOR-3 bacterium</name>
    <dbReference type="NCBI Taxonomy" id="2052148"/>
    <lineage>
        <taxon>Bacteria</taxon>
        <taxon>Bacteria division WOR-3</taxon>
    </lineage>
</organism>
<keyword evidence="3" id="KW-0547">Nucleotide-binding</keyword>
<dbReference type="InterPro" id="IPR017871">
    <property type="entry name" value="ABC_transporter-like_CS"/>
</dbReference>
<sequence length="222" mass="24818">MISFQNVSKVYGNSWVALKDINLQINQGEFVFIQGPTGAGKTTLLKLIYREELPTQGEITISERNLKTLSQKEIANLRRHIGIVFQDFKLLSDRTVYENLEFALAAINFPWSKMESAIIETVSRLGILNKLENYPHQLSGGEQQKVAIARALIKNPEIILADEPTGNIDPDSAEEIIKILISLSNQGKTVIMATHNIEWPKALKKRTVKLLAGKIVEDRPAG</sequence>
<evidence type="ECO:0000256" key="2">
    <source>
        <dbReference type="ARBA" id="ARBA00022448"/>
    </source>
</evidence>
<evidence type="ECO:0000256" key="3">
    <source>
        <dbReference type="ARBA" id="ARBA00022741"/>
    </source>
</evidence>
<keyword evidence="2" id="KW-0813">Transport</keyword>
<dbReference type="GO" id="GO:0016887">
    <property type="term" value="F:ATP hydrolysis activity"/>
    <property type="evidence" value="ECO:0007669"/>
    <property type="project" value="InterPro"/>
</dbReference>
<keyword evidence="4 6" id="KW-0067">ATP-binding</keyword>
<accession>A0A7C3YT30</accession>
<reference evidence="6" key="1">
    <citation type="journal article" date="2020" name="mSystems">
        <title>Genome- and Community-Level Interaction Insights into Carbon Utilization and Element Cycling Functions of Hydrothermarchaeota in Hydrothermal Sediment.</title>
        <authorList>
            <person name="Zhou Z."/>
            <person name="Liu Y."/>
            <person name="Xu W."/>
            <person name="Pan J."/>
            <person name="Luo Z.H."/>
            <person name="Li M."/>
        </authorList>
    </citation>
    <scope>NUCLEOTIDE SEQUENCE [LARGE SCALE GENOMIC DNA]</scope>
    <source>
        <strain evidence="6">SpSt-906</strain>
    </source>
</reference>
<name>A0A7C3YT30_UNCW3</name>
<evidence type="ECO:0000313" key="6">
    <source>
        <dbReference type="EMBL" id="HGE99232.1"/>
    </source>
</evidence>
<protein>
    <submittedName>
        <fullName evidence="6">ATP-binding cassette domain-containing protein</fullName>
    </submittedName>
</protein>
<dbReference type="FunFam" id="3.40.50.300:FF:000056">
    <property type="entry name" value="Cell division ATP-binding protein FtsE"/>
    <property type="match status" value="1"/>
</dbReference>
<dbReference type="InterPro" id="IPR017911">
    <property type="entry name" value="MacB-like_ATP-bd"/>
</dbReference>
<evidence type="ECO:0000259" key="5">
    <source>
        <dbReference type="PROSITE" id="PS50893"/>
    </source>
</evidence>
<dbReference type="CDD" id="cd03255">
    <property type="entry name" value="ABC_MJ0796_LolCDE_FtsE"/>
    <property type="match status" value="1"/>
</dbReference>
<dbReference type="Gene3D" id="3.40.50.300">
    <property type="entry name" value="P-loop containing nucleotide triphosphate hydrolases"/>
    <property type="match status" value="1"/>
</dbReference>
<dbReference type="InterPro" id="IPR015854">
    <property type="entry name" value="ABC_transpr_LolD-like"/>
</dbReference>
<comment type="caution">
    <text evidence="6">The sequence shown here is derived from an EMBL/GenBank/DDBJ whole genome shotgun (WGS) entry which is preliminary data.</text>
</comment>
<dbReference type="PANTHER" id="PTHR24220">
    <property type="entry name" value="IMPORT ATP-BINDING PROTEIN"/>
    <property type="match status" value="1"/>
</dbReference>
<evidence type="ECO:0000256" key="4">
    <source>
        <dbReference type="ARBA" id="ARBA00022840"/>
    </source>
</evidence>
<dbReference type="InterPro" id="IPR003439">
    <property type="entry name" value="ABC_transporter-like_ATP-bd"/>
</dbReference>